<evidence type="ECO:0000313" key="2">
    <source>
        <dbReference type="Proteomes" id="UP001190700"/>
    </source>
</evidence>
<organism evidence="1 2">
    <name type="scientific">Cymbomonas tetramitiformis</name>
    <dbReference type="NCBI Taxonomy" id="36881"/>
    <lineage>
        <taxon>Eukaryota</taxon>
        <taxon>Viridiplantae</taxon>
        <taxon>Chlorophyta</taxon>
        <taxon>Pyramimonadophyceae</taxon>
        <taxon>Pyramimonadales</taxon>
        <taxon>Pyramimonadaceae</taxon>
        <taxon>Cymbomonas</taxon>
    </lineage>
</organism>
<keyword evidence="2" id="KW-1185">Reference proteome</keyword>
<evidence type="ECO:0000313" key="1">
    <source>
        <dbReference type="EMBL" id="KAK3237955.1"/>
    </source>
</evidence>
<name>A0AAE0ET53_9CHLO</name>
<accession>A0AAE0ET53</accession>
<comment type="caution">
    <text evidence="1">The sequence shown here is derived from an EMBL/GenBank/DDBJ whole genome shotgun (WGS) entry which is preliminary data.</text>
</comment>
<protein>
    <submittedName>
        <fullName evidence="1">Uncharacterized protein</fullName>
    </submittedName>
</protein>
<sequence>MHNDAQREKADNIPCISHILPRIAGGVSHVRFWPSRICKADSTILTNGNSFGCFLVREVRYIFNLLQDTMTGIAPVPACSNNQGAGHLASDYANNGRSEQTEARNMYVCEMVRSDIVGPLYVSTDQNTAAIFTKPLPAPSFVTQRRGVV</sequence>
<dbReference type="AlphaFoldDB" id="A0AAE0ET53"/>
<proteinExistence type="predicted"/>
<dbReference type="EMBL" id="LGRX02034385">
    <property type="protein sequence ID" value="KAK3237955.1"/>
    <property type="molecule type" value="Genomic_DNA"/>
</dbReference>
<dbReference type="Proteomes" id="UP001190700">
    <property type="component" value="Unassembled WGS sequence"/>
</dbReference>
<reference evidence="1 2" key="1">
    <citation type="journal article" date="2015" name="Genome Biol. Evol.">
        <title>Comparative Genomics of a Bacterivorous Green Alga Reveals Evolutionary Causalities and Consequences of Phago-Mixotrophic Mode of Nutrition.</title>
        <authorList>
            <person name="Burns J.A."/>
            <person name="Paasch A."/>
            <person name="Narechania A."/>
            <person name="Kim E."/>
        </authorList>
    </citation>
    <scope>NUCLEOTIDE SEQUENCE [LARGE SCALE GENOMIC DNA]</scope>
    <source>
        <strain evidence="1 2">PLY_AMNH</strain>
    </source>
</reference>
<gene>
    <name evidence="1" type="ORF">CYMTET_51997</name>
</gene>